<organism evidence="3 4">
    <name type="scientific">Brevibacillus invocatus</name>
    <dbReference type="NCBI Taxonomy" id="173959"/>
    <lineage>
        <taxon>Bacteria</taxon>
        <taxon>Bacillati</taxon>
        <taxon>Bacillota</taxon>
        <taxon>Bacilli</taxon>
        <taxon>Bacillales</taxon>
        <taxon>Paenibacillaceae</taxon>
        <taxon>Brevibacillus</taxon>
    </lineage>
</organism>
<feature type="domain" description="2Fe-2S ferredoxin-type" evidence="2">
    <location>
        <begin position="40"/>
        <end position="130"/>
    </location>
</feature>
<protein>
    <submittedName>
        <fullName evidence="3">(2Fe-2S)-binding protein</fullName>
    </submittedName>
</protein>
<dbReference type="AlphaFoldDB" id="A0A3M8CJ90"/>
<dbReference type="InterPro" id="IPR036010">
    <property type="entry name" value="2Fe-2S_ferredoxin-like_sf"/>
</dbReference>
<evidence type="ECO:0000313" key="3">
    <source>
        <dbReference type="EMBL" id="RNB75826.1"/>
    </source>
</evidence>
<dbReference type="CDD" id="cd00207">
    <property type="entry name" value="fer2"/>
    <property type="match status" value="1"/>
</dbReference>
<dbReference type="InterPro" id="IPR001041">
    <property type="entry name" value="2Fe-2S_ferredoxin-type"/>
</dbReference>
<dbReference type="SUPFAM" id="SSF54292">
    <property type="entry name" value="2Fe-2S ferredoxin-like"/>
    <property type="match status" value="1"/>
</dbReference>
<evidence type="ECO:0000259" key="2">
    <source>
        <dbReference type="PROSITE" id="PS51085"/>
    </source>
</evidence>
<dbReference type="GO" id="GO:0051536">
    <property type="term" value="F:iron-sulfur cluster binding"/>
    <property type="evidence" value="ECO:0007669"/>
    <property type="project" value="InterPro"/>
</dbReference>
<reference evidence="3 4" key="1">
    <citation type="submission" date="2018-10" db="EMBL/GenBank/DDBJ databases">
        <title>Phylogenomics of Brevibacillus.</title>
        <authorList>
            <person name="Dunlap C."/>
        </authorList>
    </citation>
    <scope>NUCLEOTIDE SEQUENCE [LARGE SCALE GENOMIC DNA]</scope>
    <source>
        <strain evidence="3 4">JCM 12215</strain>
    </source>
</reference>
<dbReference type="Pfam" id="PF00111">
    <property type="entry name" value="Fer2"/>
    <property type="match status" value="1"/>
</dbReference>
<dbReference type="InterPro" id="IPR012675">
    <property type="entry name" value="Beta-grasp_dom_sf"/>
</dbReference>
<dbReference type="Gene3D" id="3.10.20.30">
    <property type="match status" value="1"/>
</dbReference>
<comment type="caution">
    <text evidence="3">The sequence shown here is derived from an EMBL/GenBank/DDBJ whole genome shotgun (WGS) entry which is preliminary data.</text>
</comment>
<accession>A0A3M8CJ90</accession>
<keyword evidence="4" id="KW-1185">Reference proteome</keyword>
<dbReference type="EMBL" id="RHHR01000009">
    <property type="protein sequence ID" value="RNB75826.1"/>
    <property type="molecule type" value="Genomic_DNA"/>
</dbReference>
<dbReference type="PROSITE" id="PS51085">
    <property type="entry name" value="2FE2S_FER_2"/>
    <property type="match status" value="1"/>
</dbReference>
<evidence type="ECO:0000313" key="4">
    <source>
        <dbReference type="Proteomes" id="UP000282028"/>
    </source>
</evidence>
<gene>
    <name evidence="3" type="ORF">EDM52_05275</name>
</gene>
<sequence>MRKGLTVGSLIPGKSRTVASELPSHHDKTAPVAKTNDNPRMVRLKQRNQEHSIPFVPGATLLDAALQQKEALDYKCKQGHCGKCTVQVISGISLLGSPTEQERTKLGSKIAMGYRLACQTTFATPYNDKR</sequence>
<evidence type="ECO:0000256" key="1">
    <source>
        <dbReference type="SAM" id="MobiDB-lite"/>
    </source>
</evidence>
<name>A0A3M8CJ90_9BACL</name>
<dbReference type="RefSeq" id="WP_122907983.1">
    <property type="nucleotide sequence ID" value="NZ_CBCSBE010000004.1"/>
</dbReference>
<proteinExistence type="predicted"/>
<feature type="region of interest" description="Disordered" evidence="1">
    <location>
        <begin position="17"/>
        <end position="36"/>
    </location>
</feature>
<dbReference type="OrthoDB" id="9807864at2"/>
<dbReference type="Proteomes" id="UP000282028">
    <property type="component" value="Unassembled WGS sequence"/>
</dbReference>